<comment type="pathway">
    <text evidence="1 4">Purine metabolism; IMP biosynthesis via de novo pathway; N(2)-formyl-N(1)-(5-phospho-D-ribosyl)glycinamide from N(1)-(5-phospho-D-ribosyl)glycinamide (10-formyl THF route): step 1/1.</text>
</comment>
<dbReference type="Proteomes" id="UP000198816">
    <property type="component" value="Unassembled WGS sequence"/>
</dbReference>
<dbReference type="OrthoDB" id="9806170at2"/>
<feature type="binding site" evidence="4">
    <location>
        <begin position="94"/>
        <end position="97"/>
    </location>
    <ligand>
        <name>(6R)-10-formyltetrahydrofolate</name>
        <dbReference type="ChEBI" id="CHEBI:195366"/>
    </ligand>
</feature>
<evidence type="ECO:0000256" key="2">
    <source>
        <dbReference type="ARBA" id="ARBA00022679"/>
    </source>
</evidence>
<evidence type="ECO:0000259" key="5">
    <source>
        <dbReference type="Pfam" id="PF00551"/>
    </source>
</evidence>
<reference evidence="7" key="1">
    <citation type="submission" date="2016-10" db="EMBL/GenBank/DDBJ databases">
        <authorList>
            <person name="Varghese N."/>
            <person name="Submissions S."/>
        </authorList>
    </citation>
    <scope>NUCLEOTIDE SEQUENCE [LARGE SCALE GENOMIC DNA]</scope>
    <source>
        <strain evidence="7">DSM 217</strain>
    </source>
</reference>
<dbReference type="InterPro" id="IPR004607">
    <property type="entry name" value="GART"/>
</dbReference>
<dbReference type="PANTHER" id="PTHR43369">
    <property type="entry name" value="PHOSPHORIBOSYLGLYCINAMIDE FORMYLTRANSFERASE"/>
    <property type="match status" value="1"/>
</dbReference>
<comment type="similarity">
    <text evidence="4">Belongs to the GART family.</text>
</comment>
<dbReference type="STRING" id="1058.SAMN05421783_10730"/>
<evidence type="ECO:0000256" key="4">
    <source>
        <dbReference type="HAMAP-Rule" id="MF_01930"/>
    </source>
</evidence>
<dbReference type="NCBIfam" id="TIGR00639">
    <property type="entry name" value="PurN"/>
    <property type="match status" value="1"/>
</dbReference>
<feature type="binding site" evidence="4">
    <location>
        <position position="69"/>
    </location>
    <ligand>
        <name>(6R)-10-formyltetrahydrofolate</name>
        <dbReference type="ChEBI" id="CHEBI:195366"/>
    </ligand>
</feature>
<dbReference type="InterPro" id="IPR002376">
    <property type="entry name" value="Formyl_transf_N"/>
</dbReference>
<evidence type="ECO:0000256" key="1">
    <source>
        <dbReference type="ARBA" id="ARBA00005054"/>
    </source>
</evidence>
<sequence length="239" mass="25880">MPDGGRLRVVALISGSGSNLQALMDEAANGGAFEIVAVISNRADAFGLERARRTGIPAEVLDHRDFAGREPYEAELLALIDRYAPGLVILAGFMRILTPSFVEHYAGRMLNIHPSLLPKFRGLQTHQRALDAEEREHGASVHFVTPELDGGPVVIQARLDIHPGEDAATLAQRVLAQEHVIYPRAVGWFAQGRLRLGEDGRPWLDGAPLTSPIMIDAATGFDGLGTGDESPQVRAVRTR</sequence>
<evidence type="ECO:0000313" key="6">
    <source>
        <dbReference type="EMBL" id="SDW68009.1"/>
    </source>
</evidence>
<evidence type="ECO:0000313" key="7">
    <source>
        <dbReference type="Proteomes" id="UP000198816"/>
    </source>
</evidence>
<dbReference type="HAMAP" id="MF_01930">
    <property type="entry name" value="PurN"/>
    <property type="match status" value="1"/>
</dbReference>
<keyword evidence="7" id="KW-1185">Reference proteome</keyword>
<feature type="binding site" evidence="4">
    <location>
        <position position="111"/>
    </location>
    <ligand>
        <name>(6R)-10-formyltetrahydrofolate</name>
        <dbReference type="ChEBI" id="CHEBI:195366"/>
    </ligand>
</feature>
<dbReference type="UniPathway" id="UPA00074">
    <property type="reaction ID" value="UER00126"/>
</dbReference>
<proteinExistence type="inferred from homology"/>
<feature type="active site" description="Proton donor" evidence="4">
    <location>
        <position position="113"/>
    </location>
</feature>
<dbReference type="GO" id="GO:0006189">
    <property type="term" value="P:'de novo' IMP biosynthetic process"/>
    <property type="evidence" value="ECO:0007669"/>
    <property type="project" value="UniProtKB-UniRule"/>
</dbReference>
<comment type="catalytic activity">
    <reaction evidence="4">
        <text>N(1)-(5-phospho-beta-D-ribosyl)glycinamide + (6R)-10-formyltetrahydrofolate = N(2)-formyl-N(1)-(5-phospho-beta-D-ribosyl)glycinamide + (6S)-5,6,7,8-tetrahydrofolate + H(+)</text>
        <dbReference type="Rhea" id="RHEA:15053"/>
        <dbReference type="ChEBI" id="CHEBI:15378"/>
        <dbReference type="ChEBI" id="CHEBI:57453"/>
        <dbReference type="ChEBI" id="CHEBI:143788"/>
        <dbReference type="ChEBI" id="CHEBI:147286"/>
        <dbReference type="ChEBI" id="CHEBI:195366"/>
        <dbReference type="EC" id="2.1.2.2"/>
    </reaction>
</comment>
<dbReference type="Pfam" id="PF00551">
    <property type="entry name" value="Formyl_trans_N"/>
    <property type="match status" value="1"/>
</dbReference>
<name>A0A1H2VJE9_THIRO</name>
<gene>
    <name evidence="4" type="primary">purN</name>
    <name evidence="6" type="ORF">SAMN05421783_10730</name>
</gene>
<dbReference type="GO" id="GO:0005829">
    <property type="term" value="C:cytosol"/>
    <property type="evidence" value="ECO:0007669"/>
    <property type="project" value="TreeGrafter"/>
</dbReference>
<accession>A0A1H2VJE9</accession>
<dbReference type="GO" id="GO:0004644">
    <property type="term" value="F:phosphoribosylglycinamide formyltransferase activity"/>
    <property type="evidence" value="ECO:0007669"/>
    <property type="project" value="UniProtKB-UniRule"/>
</dbReference>
<protein>
    <recommendedName>
        <fullName evidence="4">Phosphoribosylglycinamide formyltransferase</fullName>
        <ecNumber evidence="4">2.1.2.2</ecNumber>
    </recommendedName>
    <alternativeName>
        <fullName evidence="4">5'-phosphoribosylglycinamide transformylase</fullName>
    </alternativeName>
    <alternativeName>
        <fullName evidence="4">GAR transformylase</fullName>
        <shortName evidence="4">GART</shortName>
    </alternativeName>
</protein>
<feature type="binding site" evidence="4">
    <location>
        <begin position="17"/>
        <end position="19"/>
    </location>
    <ligand>
        <name>N(1)-(5-phospho-beta-D-ribosyl)glycinamide</name>
        <dbReference type="ChEBI" id="CHEBI:143788"/>
    </ligand>
</feature>
<comment type="function">
    <text evidence="4">Catalyzes the transfer of a formyl group from 10-formyltetrahydrofolate to 5-phospho-ribosyl-glycinamide (GAR), producing 5-phospho-ribosyl-N-formylglycinamide (FGAR) and tetrahydrofolate.</text>
</comment>
<keyword evidence="2 4" id="KW-0808">Transferase</keyword>
<feature type="domain" description="Formyl transferase N-terminal" evidence="5">
    <location>
        <begin position="8"/>
        <end position="186"/>
    </location>
</feature>
<dbReference type="PANTHER" id="PTHR43369:SF2">
    <property type="entry name" value="PHOSPHORIBOSYLGLYCINAMIDE FORMYLTRANSFERASE"/>
    <property type="match status" value="1"/>
</dbReference>
<dbReference type="RefSeq" id="WP_093030430.1">
    <property type="nucleotide sequence ID" value="NZ_FNNZ01000007.1"/>
</dbReference>
<dbReference type="SUPFAM" id="SSF53328">
    <property type="entry name" value="Formyltransferase"/>
    <property type="match status" value="1"/>
</dbReference>
<dbReference type="EC" id="2.1.2.2" evidence="4"/>
<dbReference type="EMBL" id="FNNZ01000007">
    <property type="protein sequence ID" value="SDW68009.1"/>
    <property type="molecule type" value="Genomic_DNA"/>
</dbReference>
<dbReference type="InterPro" id="IPR036477">
    <property type="entry name" value="Formyl_transf_N_sf"/>
</dbReference>
<evidence type="ECO:0000256" key="3">
    <source>
        <dbReference type="ARBA" id="ARBA00022755"/>
    </source>
</evidence>
<dbReference type="AlphaFoldDB" id="A0A1H2VJE9"/>
<keyword evidence="3 4" id="KW-0658">Purine biosynthesis</keyword>
<dbReference type="Gene3D" id="3.40.50.170">
    <property type="entry name" value="Formyl transferase, N-terminal domain"/>
    <property type="match status" value="1"/>
</dbReference>
<organism evidence="6 7">
    <name type="scientific">Thiocapsa roseopersicina</name>
    <dbReference type="NCBI Taxonomy" id="1058"/>
    <lineage>
        <taxon>Bacteria</taxon>
        <taxon>Pseudomonadati</taxon>
        <taxon>Pseudomonadota</taxon>
        <taxon>Gammaproteobacteria</taxon>
        <taxon>Chromatiales</taxon>
        <taxon>Chromatiaceae</taxon>
        <taxon>Thiocapsa</taxon>
    </lineage>
</organism>
<dbReference type="CDD" id="cd08645">
    <property type="entry name" value="FMT_core_GART"/>
    <property type="match status" value="1"/>
</dbReference>
<feature type="site" description="Raises pKa of active site His" evidence="4">
    <location>
        <position position="149"/>
    </location>
</feature>